<dbReference type="AlphaFoldDB" id="A0A0F9JA39"/>
<feature type="transmembrane region" description="Helical" evidence="1">
    <location>
        <begin position="107"/>
        <end position="124"/>
    </location>
</feature>
<feature type="transmembrane region" description="Helical" evidence="1">
    <location>
        <begin position="15"/>
        <end position="36"/>
    </location>
</feature>
<accession>A0A0F9JA39</accession>
<protein>
    <submittedName>
        <fullName evidence="2">Uncharacterized protein</fullName>
    </submittedName>
</protein>
<keyword evidence="1" id="KW-0812">Transmembrane</keyword>
<feature type="transmembrane region" description="Helical" evidence="1">
    <location>
        <begin position="169"/>
        <end position="190"/>
    </location>
</feature>
<proteinExistence type="predicted"/>
<reference evidence="2" key="1">
    <citation type="journal article" date="2015" name="Nature">
        <title>Complex archaea that bridge the gap between prokaryotes and eukaryotes.</title>
        <authorList>
            <person name="Spang A."/>
            <person name="Saw J.H."/>
            <person name="Jorgensen S.L."/>
            <person name="Zaremba-Niedzwiedzka K."/>
            <person name="Martijn J."/>
            <person name="Lind A.E."/>
            <person name="van Eijk R."/>
            <person name="Schleper C."/>
            <person name="Guy L."/>
            <person name="Ettema T.J."/>
        </authorList>
    </citation>
    <scope>NUCLEOTIDE SEQUENCE</scope>
</reference>
<keyword evidence="1" id="KW-0472">Membrane</keyword>
<evidence type="ECO:0000313" key="2">
    <source>
        <dbReference type="EMBL" id="KKM66659.1"/>
    </source>
</evidence>
<sequence length="209" mass="22711">MKSKIDWKEIRKNSFIAFLVAILAGPINLLSPYLLPGNASTGDEGFTMGLYTISVSAWLLIGLVNVYLDRSRKSILGLLYFILTTVVIILGVHVSSQLSNSELTGNLLVLGLFLSSIIIGLTRAQYISEYGFASYLLVPSITVGFQIAGGIITFWLYMVSLFLLGGVPFIGMFLPSSVSLAVFVGGYWFVISLAEQTIIKPVVKANESN</sequence>
<feature type="transmembrane region" description="Helical" evidence="1">
    <location>
        <begin position="75"/>
        <end position="95"/>
    </location>
</feature>
<organism evidence="2">
    <name type="scientific">marine sediment metagenome</name>
    <dbReference type="NCBI Taxonomy" id="412755"/>
    <lineage>
        <taxon>unclassified sequences</taxon>
        <taxon>metagenomes</taxon>
        <taxon>ecological metagenomes</taxon>
    </lineage>
</organism>
<feature type="transmembrane region" description="Helical" evidence="1">
    <location>
        <begin position="136"/>
        <end position="157"/>
    </location>
</feature>
<dbReference type="EMBL" id="LAZR01010487">
    <property type="protein sequence ID" value="KKM66659.1"/>
    <property type="molecule type" value="Genomic_DNA"/>
</dbReference>
<gene>
    <name evidence="2" type="ORF">LCGC14_1478960</name>
</gene>
<comment type="caution">
    <text evidence="2">The sequence shown here is derived from an EMBL/GenBank/DDBJ whole genome shotgun (WGS) entry which is preliminary data.</text>
</comment>
<keyword evidence="1" id="KW-1133">Transmembrane helix</keyword>
<name>A0A0F9JA39_9ZZZZ</name>
<feature type="transmembrane region" description="Helical" evidence="1">
    <location>
        <begin position="48"/>
        <end position="68"/>
    </location>
</feature>
<evidence type="ECO:0000256" key="1">
    <source>
        <dbReference type="SAM" id="Phobius"/>
    </source>
</evidence>